<dbReference type="EMBL" id="AZSP01000315">
    <property type="protein sequence ID" value="PVE05935.1"/>
    <property type="molecule type" value="Genomic_DNA"/>
</dbReference>
<sequence>MTTHSHTTPRTAVVTGAGSRRGIGRATAHALAADGYHIAVLDLDKEAAEDSAREVAAAHDVQALGIAADVTDPDAVNAAADAVETALPPVGVLVNNAGITSPTRFLDVSAEEWDRIFDVNVRGSFLATRRLAPDMAARGFGRIIHLSSVSAERGGGVFGGVAYSAAKAALLGFSRALARELGPSGVTVNSVAPGLIDTNITDGKLAPERKAALVADIPMRRVGHVTDVAAVVAFLARPDSGYLTGVTYDVNGGSHIH</sequence>
<keyword evidence="5" id="KW-1185">Reference proteome</keyword>
<protein>
    <submittedName>
        <fullName evidence="4">Short-chain dehydrogenase</fullName>
    </submittedName>
</protein>
<dbReference type="FunFam" id="3.40.50.720:FF:000173">
    <property type="entry name" value="3-oxoacyl-[acyl-carrier protein] reductase"/>
    <property type="match status" value="1"/>
</dbReference>
<dbReference type="InterPro" id="IPR020904">
    <property type="entry name" value="Sc_DH/Rdtase_CS"/>
</dbReference>
<dbReference type="GO" id="GO:0032787">
    <property type="term" value="P:monocarboxylic acid metabolic process"/>
    <property type="evidence" value="ECO:0007669"/>
    <property type="project" value="UniProtKB-ARBA"/>
</dbReference>
<proteinExistence type="inferred from homology"/>
<evidence type="ECO:0000313" key="5">
    <source>
        <dbReference type="Proteomes" id="UP000245992"/>
    </source>
</evidence>
<dbReference type="Proteomes" id="UP000245992">
    <property type="component" value="Unassembled WGS sequence"/>
</dbReference>
<dbReference type="STRING" id="1440053.GCA_000718095_05425"/>
<organism evidence="4 5">
    <name type="scientific">Streptomyces scopuliridis RB72</name>
    <dbReference type="NCBI Taxonomy" id="1440053"/>
    <lineage>
        <taxon>Bacteria</taxon>
        <taxon>Bacillati</taxon>
        <taxon>Actinomycetota</taxon>
        <taxon>Actinomycetes</taxon>
        <taxon>Kitasatosporales</taxon>
        <taxon>Streptomycetaceae</taxon>
        <taxon>Streptomyces</taxon>
    </lineage>
</organism>
<dbReference type="PROSITE" id="PS00061">
    <property type="entry name" value="ADH_SHORT"/>
    <property type="match status" value="1"/>
</dbReference>
<gene>
    <name evidence="4" type="ORF">Y717_33870</name>
</gene>
<dbReference type="RefSeq" id="WP_030354388.1">
    <property type="nucleotide sequence ID" value="NZ_AZSP01000315.1"/>
</dbReference>
<dbReference type="PANTHER" id="PTHR42879:SF2">
    <property type="entry name" value="3-OXOACYL-[ACYL-CARRIER-PROTEIN] REDUCTASE FABG"/>
    <property type="match status" value="1"/>
</dbReference>
<evidence type="ECO:0000256" key="2">
    <source>
        <dbReference type="ARBA" id="ARBA00023002"/>
    </source>
</evidence>
<reference evidence="4 5" key="1">
    <citation type="submission" date="2013-12" db="EMBL/GenBank/DDBJ databases">
        <title>Annotated genome of Streptomyces scopuliridis.</title>
        <authorList>
            <person name="Olson J.B."/>
        </authorList>
    </citation>
    <scope>NUCLEOTIDE SEQUENCE [LARGE SCALE GENOMIC DNA]</scope>
    <source>
        <strain evidence="4 5">RB72</strain>
    </source>
</reference>
<evidence type="ECO:0000259" key="3">
    <source>
        <dbReference type="SMART" id="SM00822"/>
    </source>
</evidence>
<dbReference type="SUPFAM" id="SSF51735">
    <property type="entry name" value="NAD(P)-binding Rossmann-fold domains"/>
    <property type="match status" value="1"/>
</dbReference>
<dbReference type="InterPro" id="IPR002347">
    <property type="entry name" value="SDR_fam"/>
</dbReference>
<dbReference type="OrthoDB" id="20590at2"/>
<dbReference type="SMART" id="SM00822">
    <property type="entry name" value="PKS_KR"/>
    <property type="match status" value="1"/>
</dbReference>
<dbReference type="AlphaFoldDB" id="A0A2T7SSV9"/>
<feature type="domain" description="Ketoreductase" evidence="3">
    <location>
        <begin position="12"/>
        <end position="194"/>
    </location>
</feature>
<dbReference type="NCBIfam" id="NF009466">
    <property type="entry name" value="PRK12826.1-2"/>
    <property type="match status" value="1"/>
</dbReference>
<evidence type="ECO:0000313" key="4">
    <source>
        <dbReference type="EMBL" id="PVE05935.1"/>
    </source>
</evidence>
<accession>A0A2T7SSV9</accession>
<name>A0A2T7SSV9_9ACTN</name>
<dbReference type="GO" id="GO:0016491">
    <property type="term" value="F:oxidoreductase activity"/>
    <property type="evidence" value="ECO:0007669"/>
    <property type="project" value="UniProtKB-KW"/>
</dbReference>
<comment type="similarity">
    <text evidence="1">Belongs to the short-chain dehydrogenases/reductases (SDR) family.</text>
</comment>
<keyword evidence="2" id="KW-0560">Oxidoreductase</keyword>
<evidence type="ECO:0000256" key="1">
    <source>
        <dbReference type="ARBA" id="ARBA00006484"/>
    </source>
</evidence>
<dbReference type="InterPro" id="IPR036291">
    <property type="entry name" value="NAD(P)-bd_dom_sf"/>
</dbReference>
<comment type="caution">
    <text evidence="4">The sequence shown here is derived from an EMBL/GenBank/DDBJ whole genome shotgun (WGS) entry which is preliminary data.</text>
</comment>
<dbReference type="Gene3D" id="3.40.50.720">
    <property type="entry name" value="NAD(P)-binding Rossmann-like Domain"/>
    <property type="match status" value="1"/>
</dbReference>
<dbReference type="PRINTS" id="PR00081">
    <property type="entry name" value="GDHRDH"/>
</dbReference>
<dbReference type="InterPro" id="IPR050259">
    <property type="entry name" value="SDR"/>
</dbReference>
<dbReference type="Pfam" id="PF13561">
    <property type="entry name" value="adh_short_C2"/>
    <property type="match status" value="1"/>
</dbReference>
<dbReference type="PANTHER" id="PTHR42879">
    <property type="entry name" value="3-OXOACYL-(ACYL-CARRIER-PROTEIN) REDUCTASE"/>
    <property type="match status" value="1"/>
</dbReference>
<dbReference type="PRINTS" id="PR00080">
    <property type="entry name" value="SDRFAMILY"/>
</dbReference>
<dbReference type="InterPro" id="IPR057326">
    <property type="entry name" value="KR_dom"/>
</dbReference>